<evidence type="ECO:0000313" key="2">
    <source>
        <dbReference type="EMBL" id="GGA80869.1"/>
    </source>
</evidence>
<name>A0A916S2X4_9BACI</name>
<gene>
    <name evidence="2" type="ORF">GCM10008025_25300</name>
</gene>
<dbReference type="SUPFAM" id="SSF53474">
    <property type="entry name" value="alpha/beta-Hydrolases"/>
    <property type="match status" value="1"/>
</dbReference>
<protein>
    <submittedName>
        <fullName evidence="2">Alpha/beta hydrolase</fullName>
    </submittedName>
</protein>
<dbReference type="PRINTS" id="PR00111">
    <property type="entry name" value="ABHYDROLASE"/>
</dbReference>
<keyword evidence="3" id="KW-1185">Reference proteome</keyword>
<dbReference type="InterPro" id="IPR050266">
    <property type="entry name" value="AB_hydrolase_sf"/>
</dbReference>
<dbReference type="GO" id="GO:0016787">
    <property type="term" value="F:hydrolase activity"/>
    <property type="evidence" value="ECO:0007669"/>
    <property type="project" value="UniProtKB-KW"/>
</dbReference>
<keyword evidence="2" id="KW-0378">Hydrolase</keyword>
<dbReference type="PANTHER" id="PTHR43798">
    <property type="entry name" value="MONOACYLGLYCEROL LIPASE"/>
    <property type="match status" value="1"/>
</dbReference>
<evidence type="ECO:0000313" key="3">
    <source>
        <dbReference type="Proteomes" id="UP000613512"/>
    </source>
</evidence>
<evidence type="ECO:0000259" key="1">
    <source>
        <dbReference type="Pfam" id="PF00561"/>
    </source>
</evidence>
<dbReference type="EMBL" id="BMEY01000012">
    <property type="protein sequence ID" value="GGA80869.1"/>
    <property type="molecule type" value="Genomic_DNA"/>
</dbReference>
<organism evidence="2 3">
    <name type="scientific">Ornithinibacillus halotolerans</name>
    <dbReference type="NCBI Taxonomy" id="1274357"/>
    <lineage>
        <taxon>Bacteria</taxon>
        <taxon>Bacillati</taxon>
        <taxon>Bacillota</taxon>
        <taxon>Bacilli</taxon>
        <taxon>Bacillales</taxon>
        <taxon>Bacillaceae</taxon>
        <taxon>Ornithinibacillus</taxon>
    </lineage>
</organism>
<reference evidence="2" key="1">
    <citation type="journal article" date="2014" name="Int. J. Syst. Evol. Microbiol.">
        <title>Complete genome sequence of Corynebacterium casei LMG S-19264T (=DSM 44701T), isolated from a smear-ripened cheese.</title>
        <authorList>
            <consortium name="US DOE Joint Genome Institute (JGI-PGF)"/>
            <person name="Walter F."/>
            <person name="Albersmeier A."/>
            <person name="Kalinowski J."/>
            <person name="Ruckert C."/>
        </authorList>
    </citation>
    <scope>NUCLEOTIDE SEQUENCE</scope>
    <source>
        <strain evidence="2">CGMCC 1.12408</strain>
    </source>
</reference>
<dbReference type="Pfam" id="PF00561">
    <property type="entry name" value="Abhydrolase_1"/>
    <property type="match status" value="1"/>
</dbReference>
<proteinExistence type="predicted"/>
<dbReference type="InterPro" id="IPR029058">
    <property type="entry name" value="AB_hydrolase_fold"/>
</dbReference>
<dbReference type="Gene3D" id="3.40.50.1820">
    <property type="entry name" value="alpha/beta hydrolase"/>
    <property type="match status" value="1"/>
</dbReference>
<accession>A0A916S2X4</accession>
<dbReference type="AlphaFoldDB" id="A0A916S2X4"/>
<sequence length="236" mass="26766">MILHSISTGTGEPIILLHQGLQTGDTDFQEQREAFSKVYQVIQVDLRGHGKSVTNDFDDYFEKSAVDLSETLNYLEIEKAHIVGSSLGSLVGLVFAKRFPNKVKSLVITGIFPEQPENWDQLLAEQTAVQNKVIEEKETVDYLNTIHQGDWVGLLKFSQQNNWYPFEETKDLSSLSMPTLFLVGEENPAEVIGAMIYPKQNKNIHVAVIPFAGHLPQWQQPEIFNSILEKFLQYTK</sequence>
<feature type="domain" description="AB hydrolase-1" evidence="1">
    <location>
        <begin position="13"/>
        <end position="124"/>
    </location>
</feature>
<dbReference type="InterPro" id="IPR000073">
    <property type="entry name" value="AB_hydrolase_1"/>
</dbReference>
<dbReference type="Proteomes" id="UP000613512">
    <property type="component" value="Unassembled WGS sequence"/>
</dbReference>
<comment type="caution">
    <text evidence="2">The sequence shown here is derived from an EMBL/GenBank/DDBJ whole genome shotgun (WGS) entry which is preliminary data.</text>
</comment>
<reference evidence="2" key="2">
    <citation type="submission" date="2020-09" db="EMBL/GenBank/DDBJ databases">
        <authorList>
            <person name="Sun Q."/>
            <person name="Zhou Y."/>
        </authorList>
    </citation>
    <scope>NUCLEOTIDE SEQUENCE</scope>
    <source>
        <strain evidence="2">CGMCC 1.12408</strain>
    </source>
</reference>
<dbReference type="RefSeq" id="WP_188385027.1">
    <property type="nucleotide sequence ID" value="NZ_BMEY01000012.1"/>
</dbReference>